<dbReference type="AlphaFoldDB" id="A0A1S3JRQ7"/>
<reference evidence="3" key="1">
    <citation type="submission" date="2025-08" db="UniProtKB">
        <authorList>
            <consortium name="RefSeq"/>
        </authorList>
    </citation>
    <scope>IDENTIFICATION</scope>
    <source>
        <tissue evidence="3">Gonads</tissue>
    </source>
</reference>
<accession>A0A1S3JRQ7</accession>
<dbReference type="Proteomes" id="UP000085678">
    <property type="component" value="Unplaced"/>
</dbReference>
<proteinExistence type="predicted"/>
<gene>
    <name evidence="3" type="primary">LOC106175569</name>
</gene>
<evidence type="ECO:0000259" key="1">
    <source>
        <dbReference type="Pfam" id="PF21670"/>
    </source>
</evidence>
<sequence>MNRDRTHALLEWVNSIDGTPCIESLIQLNDGTHLIHMLEQIVPAMFPADVELTTVTARMDFLIMVLSEMYNTKIDERVNFKAIVNFADEFEISKVVMLVMYSAMVFSSNQQSFILSTLKLNTSTQEALKEMIEVLMTSPDHKIPQNFDDVLKQNVNEQGGSSGADGDTANIPLPAPLKCSPPKFQKSMFNRSLLASLGNSSAIGTPKPLSRKNSTRTISQEYTNSPGTPFQQVMESPQLVHRATPLL</sequence>
<dbReference type="InParanoid" id="A0A1S3JRQ7"/>
<dbReference type="Pfam" id="PF21670">
    <property type="entry name" value="HOOK_N_NuMA"/>
    <property type="match status" value="1"/>
</dbReference>
<dbReference type="SUPFAM" id="SSF116907">
    <property type="entry name" value="Hook domain"/>
    <property type="match status" value="1"/>
</dbReference>
<keyword evidence="2" id="KW-1185">Reference proteome</keyword>
<evidence type="ECO:0000313" key="2">
    <source>
        <dbReference type="Proteomes" id="UP000085678"/>
    </source>
</evidence>
<organism evidence="2 3">
    <name type="scientific">Lingula anatina</name>
    <name type="common">Brachiopod</name>
    <name type="synonym">Lingula unguis</name>
    <dbReference type="NCBI Taxonomy" id="7574"/>
    <lineage>
        <taxon>Eukaryota</taxon>
        <taxon>Metazoa</taxon>
        <taxon>Spiralia</taxon>
        <taxon>Lophotrochozoa</taxon>
        <taxon>Brachiopoda</taxon>
        <taxon>Linguliformea</taxon>
        <taxon>Lingulata</taxon>
        <taxon>Lingulida</taxon>
        <taxon>Linguloidea</taxon>
        <taxon>Lingulidae</taxon>
        <taxon>Lingula</taxon>
    </lineage>
</organism>
<protein>
    <submittedName>
        <fullName evidence="3">Uncharacterized protein LOC106175569</fullName>
    </submittedName>
</protein>
<dbReference type="OrthoDB" id="2436455at2759"/>
<evidence type="ECO:0000313" key="3">
    <source>
        <dbReference type="RefSeq" id="XP_013413088.1"/>
    </source>
</evidence>
<dbReference type="InterPro" id="IPR036872">
    <property type="entry name" value="CH_dom_sf"/>
</dbReference>
<feature type="domain" description="Nuclear mitotic apparatus protein 1 N-terminal hook" evidence="1">
    <location>
        <begin position="4"/>
        <end position="151"/>
    </location>
</feature>
<dbReference type="KEGG" id="lak:106175569"/>
<dbReference type="GeneID" id="106175569"/>
<dbReference type="Gene3D" id="1.10.418.10">
    <property type="entry name" value="Calponin-like domain"/>
    <property type="match status" value="1"/>
</dbReference>
<dbReference type="RefSeq" id="XP_013413088.1">
    <property type="nucleotide sequence ID" value="XM_013557634.1"/>
</dbReference>
<dbReference type="InterPro" id="IPR048724">
    <property type="entry name" value="NuMA_N_HOOK"/>
</dbReference>
<name>A0A1S3JRQ7_LINAN</name>